<dbReference type="OMA" id="IDYIWAP"/>
<feature type="domain" description="Endonuclease/exonuclease/phosphatase" evidence="1">
    <location>
        <begin position="47"/>
        <end position="318"/>
    </location>
</feature>
<reference evidence="2 3" key="1">
    <citation type="journal article" date="2012" name="Genome Biol.">
        <title>Genome and low-iron response of an oceanic diatom adapted to chronic iron limitation.</title>
        <authorList>
            <person name="Lommer M."/>
            <person name="Specht M."/>
            <person name="Roy A.S."/>
            <person name="Kraemer L."/>
            <person name="Andreson R."/>
            <person name="Gutowska M.A."/>
            <person name="Wolf J."/>
            <person name="Bergner S.V."/>
            <person name="Schilhabel M.B."/>
            <person name="Klostermeier U.C."/>
            <person name="Beiko R.G."/>
            <person name="Rosenstiel P."/>
            <person name="Hippler M."/>
            <person name="Laroche J."/>
        </authorList>
    </citation>
    <scope>NUCLEOTIDE SEQUENCE [LARGE SCALE GENOMIC DNA]</scope>
    <source>
        <strain evidence="2 3">CCMP1005</strain>
    </source>
</reference>
<dbReference type="InterPro" id="IPR050410">
    <property type="entry name" value="CCR4/nocturin_mRNA_transcr"/>
</dbReference>
<accession>K0T5J3</accession>
<protein>
    <recommendedName>
        <fullName evidence="1">Endonuclease/exonuclease/phosphatase domain-containing protein</fullName>
    </recommendedName>
</protein>
<comment type="caution">
    <text evidence="2">The sequence shown here is derived from an EMBL/GenBank/DDBJ whole genome shotgun (WGS) entry which is preliminary data.</text>
</comment>
<dbReference type="OrthoDB" id="276515at2759"/>
<dbReference type="PANTHER" id="PTHR12121">
    <property type="entry name" value="CARBON CATABOLITE REPRESSOR PROTEIN 4"/>
    <property type="match status" value="1"/>
</dbReference>
<evidence type="ECO:0000313" key="2">
    <source>
        <dbReference type="EMBL" id="EJK74043.1"/>
    </source>
</evidence>
<name>K0T5J3_THAOC</name>
<dbReference type="EMBL" id="AGNL01003999">
    <property type="protein sequence ID" value="EJK74043.1"/>
    <property type="molecule type" value="Genomic_DNA"/>
</dbReference>
<keyword evidence="3" id="KW-1185">Reference proteome</keyword>
<dbReference type="Gene3D" id="3.60.10.10">
    <property type="entry name" value="Endonuclease/exonuclease/phosphatase"/>
    <property type="match status" value="1"/>
</dbReference>
<dbReference type="Pfam" id="PF03372">
    <property type="entry name" value="Exo_endo_phos"/>
    <property type="match status" value="1"/>
</dbReference>
<evidence type="ECO:0000313" key="3">
    <source>
        <dbReference type="Proteomes" id="UP000266841"/>
    </source>
</evidence>
<proteinExistence type="predicted"/>
<dbReference type="SUPFAM" id="SSF56219">
    <property type="entry name" value="DNase I-like"/>
    <property type="match status" value="1"/>
</dbReference>
<sequence>HCRAPSPTSPQDVQRYLEDEEREWKDVDGVGFVNTDRTSISLRIAVWNLRVPFEQDESTWDDRRDSVASAIAGRHPHILATQEDCHFMNLDLENRLGSYERYGLFNRNGESTPSLSWPINAFSSVVGRDGEHNSVWYDSNQLTVQKEHTFWMSRSPSVPGTSFDEVTGRVVNCLLLRPKPSILVVDIFFCSTHLPSGNKTRQLMSVDVISEQFKLFHREFTTQGGEHLMLVSGDFNAVPGSATHTAMIEKGFVDARSISKEKRDISGYSPTTNDWHGAKDEMIDYLWIYNYKTGSNMSVNSVKHEQISIDNERTASDHKMVLVDLTLNGYA</sequence>
<dbReference type="Proteomes" id="UP000266841">
    <property type="component" value="Unassembled WGS sequence"/>
</dbReference>
<dbReference type="GO" id="GO:0000175">
    <property type="term" value="F:3'-5'-RNA exonuclease activity"/>
    <property type="evidence" value="ECO:0007669"/>
    <property type="project" value="TreeGrafter"/>
</dbReference>
<dbReference type="AlphaFoldDB" id="K0T5J3"/>
<dbReference type="PANTHER" id="PTHR12121:SF36">
    <property type="entry name" value="ENDONUCLEASE_EXONUCLEASE_PHOSPHATASE DOMAIN-CONTAINING PROTEIN"/>
    <property type="match status" value="1"/>
</dbReference>
<dbReference type="InterPro" id="IPR005135">
    <property type="entry name" value="Endo/exonuclease/phosphatase"/>
</dbReference>
<organism evidence="2 3">
    <name type="scientific">Thalassiosira oceanica</name>
    <name type="common">Marine diatom</name>
    <dbReference type="NCBI Taxonomy" id="159749"/>
    <lineage>
        <taxon>Eukaryota</taxon>
        <taxon>Sar</taxon>
        <taxon>Stramenopiles</taxon>
        <taxon>Ochrophyta</taxon>
        <taxon>Bacillariophyta</taxon>
        <taxon>Coscinodiscophyceae</taxon>
        <taxon>Thalassiosirophycidae</taxon>
        <taxon>Thalassiosirales</taxon>
        <taxon>Thalassiosiraceae</taxon>
        <taxon>Thalassiosira</taxon>
    </lineage>
</organism>
<evidence type="ECO:0000259" key="1">
    <source>
        <dbReference type="Pfam" id="PF03372"/>
    </source>
</evidence>
<feature type="non-terminal residue" evidence="2">
    <location>
        <position position="1"/>
    </location>
</feature>
<dbReference type="InterPro" id="IPR036691">
    <property type="entry name" value="Endo/exonu/phosph_ase_sf"/>
</dbReference>
<gene>
    <name evidence="2" type="ORF">THAOC_04304</name>
</gene>